<evidence type="ECO:0000256" key="2">
    <source>
        <dbReference type="ARBA" id="ARBA00012224"/>
    </source>
</evidence>
<dbReference type="RefSeq" id="WP_090712929.1">
    <property type="nucleotide sequence ID" value="NZ_FOVM01000010.1"/>
</dbReference>
<dbReference type="PANTHER" id="PTHR43525">
    <property type="entry name" value="PROTEIN MALY"/>
    <property type="match status" value="1"/>
</dbReference>
<dbReference type="GO" id="GO:0047804">
    <property type="term" value="F:cysteine-S-conjugate beta-lyase activity"/>
    <property type="evidence" value="ECO:0007669"/>
    <property type="project" value="UniProtKB-EC"/>
</dbReference>
<dbReference type="EC" id="4.4.1.13" evidence="2"/>
<dbReference type="CDD" id="cd00609">
    <property type="entry name" value="AAT_like"/>
    <property type="match status" value="1"/>
</dbReference>
<reference evidence="9" key="1">
    <citation type="submission" date="2016-10" db="EMBL/GenBank/DDBJ databases">
        <authorList>
            <person name="Varghese N."/>
            <person name="Submissions S."/>
        </authorList>
    </citation>
    <scope>NUCLEOTIDE SEQUENCE [LARGE SCALE GENOMIC DNA]</scope>
    <source>
        <strain evidence="9">CGMCC 1.11101</strain>
    </source>
</reference>
<comment type="cofactor">
    <cofactor evidence="1">
        <name>pyridoxal 5'-phosphate</name>
        <dbReference type="ChEBI" id="CHEBI:597326"/>
    </cofactor>
</comment>
<dbReference type="Gene3D" id="3.40.640.10">
    <property type="entry name" value="Type I PLP-dependent aspartate aminotransferase-like (Major domain)"/>
    <property type="match status" value="1"/>
</dbReference>
<evidence type="ECO:0000256" key="3">
    <source>
        <dbReference type="ARBA" id="ARBA00022898"/>
    </source>
</evidence>
<proteinExistence type="inferred from homology"/>
<dbReference type="OrthoDB" id="3224382at2"/>
<evidence type="ECO:0000313" key="8">
    <source>
        <dbReference type="EMBL" id="SFO01354.1"/>
    </source>
</evidence>
<dbReference type="InterPro" id="IPR015424">
    <property type="entry name" value="PyrdxlP-dep_Trfase"/>
</dbReference>
<feature type="region of interest" description="Disordered" evidence="6">
    <location>
        <begin position="380"/>
        <end position="402"/>
    </location>
</feature>
<dbReference type="STRING" id="995034.SAMN05216219_3040"/>
<dbReference type="InterPro" id="IPR004839">
    <property type="entry name" value="Aminotransferase_I/II_large"/>
</dbReference>
<dbReference type="InterPro" id="IPR051798">
    <property type="entry name" value="Class-II_PLP-Dep_Aminotrans"/>
</dbReference>
<dbReference type="PANTHER" id="PTHR43525:SF2">
    <property type="entry name" value="CYSTATHIONINE BETA-LYASE-RELATED"/>
    <property type="match status" value="1"/>
</dbReference>
<dbReference type="InterPro" id="IPR015421">
    <property type="entry name" value="PyrdxlP-dep_Trfase_major"/>
</dbReference>
<dbReference type="EMBL" id="FOVM01000010">
    <property type="protein sequence ID" value="SFO01354.1"/>
    <property type="molecule type" value="Genomic_DNA"/>
</dbReference>
<evidence type="ECO:0000259" key="7">
    <source>
        <dbReference type="Pfam" id="PF00155"/>
    </source>
</evidence>
<organism evidence="8 9">
    <name type="scientific">Mycetocola miduiensis</name>
    <dbReference type="NCBI Taxonomy" id="995034"/>
    <lineage>
        <taxon>Bacteria</taxon>
        <taxon>Bacillati</taxon>
        <taxon>Actinomycetota</taxon>
        <taxon>Actinomycetes</taxon>
        <taxon>Micrococcales</taxon>
        <taxon>Microbacteriaceae</taxon>
        <taxon>Mycetocola</taxon>
    </lineage>
</organism>
<evidence type="ECO:0000256" key="4">
    <source>
        <dbReference type="ARBA" id="ARBA00023239"/>
    </source>
</evidence>
<evidence type="ECO:0000256" key="1">
    <source>
        <dbReference type="ARBA" id="ARBA00001933"/>
    </source>
</evidence>
<evidence type="ECO:0000313" key="9">
    <source>
        <dbReference type="Proteomes" id="UP000198867"/>
    </source>
</evidence>
<dbReference type="Proteomes" id="UP000198867">
    <property type="component" value="Unassembled WGS sequence"/>
</dbReference>
<protein>
    <recommendedName>
        <fullName evidence="2">cysteine-S-conjugate beta-lyase</fullName>
        <ecNumber evidence="2">4.4.1.13</ecNumber>
    </recommendedName>
</protein>
<keyword evidence="3" id="KW-0663">Pyridoxal phosphate</keyword>
<sequence length="402" mass="43280">MTAISSDPIDILRSRTSEKWAEHPEDVLPMFVAEMDYPLAEPIKTALHDAIERGDAGYVASSNPLGDAFRGFARRRWNWDLDEARLLSTADVSMGIVELLRQVTKPGDPVVITPPVYPPFFDLVREAGASVETVPLTDAGDGLRLDLSGLDRAFSSGARAIVLCNPQNPIGHPHSRDDLAALAELAARYDVRVLSDEIHAPLVQPGATFTPYLSVSETARASGFALHSASKAWNIAGLKCAVLVAEGDEPSGILDGMPYEVSWRTGQFGMLASAAAYADGEDWLDGVLEAIAGNIRLLDRLLRDHLPEVNWQRPEASYLAWLDFRGCGWGDDPAERILREAKVALSPGPGFGEPGAGFARMNIACSPELLEEAVSRIAAIPRGSGESTPPADRRGRLPAATP</sequence>
<keyword evidence="9" id="KW-1185">Reference proteome</keyword>
<dbReference type="GO" id="GO:0030170">
    <property type="term" value="F:pyridoxal phosphate binding"/>
    <property type="evidence" value="ECO:0007669"/>
    <property type="project" value="InterPro"/>
</dbReference>
<feature type="domain" description="Aminotransferase class I/classII large" evidence="7">
    <location>
        <begin position="82"/>
        <end position="377"/>
    </location>
</feature>
<dbReference type="Pfam" id="PF00155">
    <property type="entry name" value="Aminotran_1_2"/>
    <property type="match status" value="1"/>
</dbReference>
<evidence type="ECO:0000256" key="6">
    <source>
        <dbReference type="SAM" id="MobiDB-lite"/>
    </source>
</evidence>
<keyword evidence="4 8" id="KW-0456">Lyase</keyword>
<gene>
    <name evidence="8" type="ORF">SAMN05216219_3040</name>
</gene>
<dbReference type="AlphaFoldDB" id="A0A1I5DQ46"/>
<accession>A0A1I5DQ46</accession>
<evidence type="ECO:0000256" key="5">
    <source>
        <dbReference type="ARBA" id="ARBA00037974"/>
    </source>
</evidence>
<dbReference type="Gene3D" id="3.90.1150.10">
    <property type="entry name" value="Aspartate Aminotransferase, domain 1"/>
    <property type="match status" value="1"/>
</dbReference>
<comment type="similarity">
    <text evidence="5">Belongs to the class-II pyridoxal-phosphate-dependent aminotransferase family. MalY/PatB cystathionine beta-lyase subfamily.</text>
</comment>
<name>A0A1I5DQ46_9MICO</name>
<dbReference type="InterPro" id="IPR015422">
    <property type="entry name" value="PyrdxlP-dep_Trfase_small"/>
</dbReference>
<dbReference type="SUPFAM" id="SSF53383">
    <property type="entry name" value="PLP-dependent transferases"/>
    <property type="match status" value="1"/>
</dbReference>